<accession>A0A7W6K0P5</accession>
<comment type="caution">
    <text evidence="1">The sequence shown here is derived from an EMBL/GenBank/DDBJ whole genome shotgun (WGS) entry which is preliminary data.</text>
</comment>
<evidence type="ECO:0000313" key="1">
    <source>
        <dbReference type="EMBL" id="MBB4103045.1"/>
    </source>
</evidence>
<keyword evidence="2" id="KW-1185">Reference proteome</keyword>
<protein>
    <submittedName>
        <fullName evidence="1">Uncharacterized protein</fullName>
    </submittedName>
</protein>
<reference evidence="1 2" key="1">
    <citation type="submission" date="2020-08" db="EMBL/GenBank/DDBJ databases">
        <title>Genomic Encyclopedia of Type Strains, Phase IV (KMG-IV): sequencing the most valuable type-strain genomes for metagenomic binning, comparative biology and taxonomic classification.</title>
        <authorList>
            <person name="Goeker M."/>
        </authorList>
    </citation>
    <scope>NUCLEOTIDE SEQUENCE [LARGE SCALE GENOMIC DNA]</scope>
    <source>
        <strain evidence="1 2">DSM 26385</strain>
    </source>
</reference>
<dbReference type="AlphaFoldDB" id="A0A7W6K0P5"/>
<gene>
    <name evidence="1" type="ORF">GGQ66_001600</name>
</gene>
<evidence type="ECO:0000313" key="2">
    <source>
        <dbReference type="Proteomes" id="UP000584824"/>
    </source>
</evidence>
<organism evidence="1 2">
    <name type="scientific">Allorhizobium borbori</name>
    <dbReference type="NCBI Taxonomy" id="485907"/>
    <lineage>
        <taxon>Bacteria</taxon>
        <taxon>Pseudomonadati</taxon>
        <taxon>Pseudomonadota</taxon>
        <taxon>Alphaproteobacteria</taxon>
        <taxon>Hyphomicrobiales</taxon>
        <taxon>Rhizobiaceae</taxon>
        <taxon>Rhizobium/Agrobacterium group</taxon>
        <taxon>Allorhizobium</taxon>
    </lineage>
</organism>
<dbReference type="Proteomes" id="UP000584824">
    <property type="component" value="Unassembled WGS sequence"/>
</dbReference>
<dbReference type="EMBL" id="JACIDU010000005">
    <property type="protein sequence ID" value="MBB4103045.1"/>
    <property type="molecule type" value="Genomic_DNA"/>
</dbReference>
<sequence length="108" mass="11812">MTKKTKDEWKFGIVYAGIEIDCQRGFARQHVKSIGFAAFCKTEDDFAAAITTAVNEFSSATVIDLTDPKKVAAMLQAGWMAASRSIPSSPPQIDAPCRDLIEIKEQGE</sequence>
<dbReference type="RefSeq" id="WP_183791203.1">
    <property type="nucleotide sequence ID" value="NZ_JACIDU010000005.1"/>
</dbReference>
<name>A0A7W6K0P5_9HYPH</name>
<proteinExistence type="predicted"/>